<sequence length="337" mass="38311">MGDSQHVQLTATEIGIIWSLYQFKTMMIRVLEHFKETDDKESQKILTKLYEGEVRIVKELTAILENEQAIVPIGFTEQDVRKDVPRLFDQDFDLMYIRTMAKVSIGYYALYSTMSYRKDIRSLSNRLTKHAQKVYDNITEVLLNRGTLVRPPHISVPKEVEIVKDQKYISGFPFSQEKRPLNAMEIGHLCYGIETNTAGIQLMTGYAQAARSKAAKNHFLKGKEIAKKIVTELSDILLQSDIQAPVTWAGKATDSITPPFSDKLMMYNTNLLSTFGLGSNVIGGAFSLRPDLPVKMAMLAKDIFTYSKEGGKIMIENNWMEEPPQAENRNELINKEK</sequence>
<dbReference type="InterPro" id="IPR021617">
    <property type="entry name" value="DUF3231"/>
</dbReference>
<evidence type="ECO:0000313" key="2">
    <source>
        <dbReference type="Proteomes" id="UP001221597"/>
    </source>
</evidence>
<reference evidence="1 2" key="1">
    <citation type="submission" date="2023-04" db="EMBL/GenBank/DDBJ databases">
        <title>Genome sequence of Halobacillus naozhouensis KACC 21980.</title>
        <authorList>
            <person name="Kim S."/>
            <person name="Heo J."/>
            <person name="Kwon S.-W."/>
        </authorList>
    </citation>
    <scope>NUCLEOTIDE SEQUENCE [LARGE SCALE GENOMIC DNA]</scope>
    <source>
        <strain evidence="1 2">KCTC 13234</strain>
    </source>
</reference>
<organism evidence="1 2">
    <name type="scientific">Halobacillus naozhouensis</name>
    <dbReference type="NCBI Taxonomy" id="554880"/>
    <lineage>
        <taxon>Bacteria</taxon>
        <taxon>Bacillati</taxon>
        <taxon>Bacillota</taxon>
        <taxon>Bacilli</taxon>
        <taxon>Bacillales</taxon>
        <taxon>Bacillaceae</taxon>
        <taxon>Halobacillus</taxon>
    </lineage>
</organism>
<evidence type="ECO:0000313" key="1">
    <source>
        <dbReference type="EMBL" id="WFT75476.1"/>
    </source>
</evidence>
<dbReference type="Pfam" id="PF11553">
    <property type="entry name" value="DUF3231"/>
    <property type="match status" value="2"/>
</dbReference>
<dbReference type="EMBL" id="CP121671">
    <property type="protein sequence ID" value="WFT75476.1"/>
    <property type="molecule type" value="Genomic_DNA"/>
</dbReference>
<dbReference type="InterPro" id="IPR012347">
    <property type="entry name" value="Ferritin-like"/>
</dbReference>
<keyword evidence="2" id="KW-1185">Reference proteome</keyword>
<protein>
    <submittedName>
        <fullName evidence="1">DUF3231 family protein</fullName>
    </submittedName>
</protein>
<dbReference type="Proteomes" id="UP001221597">
    <property type="component" value="Chromosome"/>
</dbReference>
<dbReference type="RefSeq" id="WP_283077442.1">
    <property type="nucleotide sequence ID" value="NZ_CP121671.1"/>
</dbReference>
<name>A0ABY8J3G5_9BACI</name>
<dbReference type="Gene3D" id="1.20.1260.10">
    <property type="match status" value="2"/>
</dbReference>
<gene>
    <name evidence="1" type="ORF">P9989_03495</name>
</gene>
<accession>A0ABY8J3G5</accession>
<proteinExistence type="predicted"/>